<evidence type="ECO:0000313" key="10">
    <source>
        <dbReference type="Proteomes" id="UP001596047"/>
    </source>
</evidence>
<dbReference type="InterPro" id="IPR036291">
    <property type="entry name" value="NAD(P)-bd_dom_sf"/>
</dbReference>
<comment type="catalytic activity">
    <reaction evidence="6 7">
        <text>UDP-alpha-D-glucose + 2 NAD(+) + H2O = UDP-alpha-D-glucuronate + 2 NADH + 3 H(+)</text>
        <dbReference type="Rhea" id="RHEA:23596"/>
        <dbReference type="ChEBI" id="CHEBI:15377"/>
        <dbReference type="ChEBI" id="CHEBI:15378"/>
        <dbReference type="ChEBI" id="CHEBI:57540"/>
        <dbReference type="ChEBI" id="CHEBI:57945"/>
        <dbReference type="ChEBI" id="CHEBI:58052"/>
        <dbReference type="ChEBI" id="CHEBI:58885"/>
        <dbReference type="EC" id="1.1.1.22"/>
    </reaction>
</comment>
<dbReference type="Gene3D" id="3.40.50.720">
    <property type="entry name" value="NAD(P)-binding Rossmann-like Domain"/>
    <property type="match status" value="2"/>
</dbReference>
<evidence type="ECO:0000256" key="1">
    <source>
        <dbReference type="ARBA" id="ARBA00004701"/>
    </source>
</evidence>
<dbReference type="EMBL" id="JBHSOW010000042">
    <property type="protein sequence ID" value="MFC5649854.1"/>
    <property type="molecule type" value="Genomic_DNA"/>
</dbReference>
<evidence type="ECO:0000256" key="2">
    <source>
        <dbReference type="ARBA" id="ARBA00006601"/>
    </source>
</evidence>
<dbReference type="NCBIfam" id="TIGR03026">
    <property type="entry name" value="NDP-sugDHase"/>
    <property type="match status" value="1"/>
</dbReference>
<dbReference type="SUPFAM" id="SSF52413">
    <property type="entry name" value="UDP-glucose/GDP-mannose dehydrogenase C-terminal domain"/>
    <property type="match status" value="1"/>
</dbReference>
<dbReference type="RefSeq" id="WP_379188399.1">
    <property type="nucleotide sequence ID" value="NZ_JBHSOW010000042.1"/>
</dbReference>
<dbReference type="InterPro" id="IPR001732">
    <property type="entry name" value="UDP-Glc/GDP-Man_DH_N"/>
</dbReference>
<evidence type="ECO:0000259" key="8">
    <source>
        <dbReference type="SMART" id="SM00984"/>
    </source>
</evidence>
<evidence type="ECO:0000256" key="6">
    <source>
        <dbReference type="ARBA" id="ARBA00047473"/>
    </source>
</evidence>
<dbReference type="EC" id="1.1.1.22" evidence="3 7"/>
<dbReference type="PIRSF" id="PIRSF500134">
    <property type="entry name" value="UDPglc_DH_bac"/>
    <property type="match status" value="1"/>
</dbReference>
<keyword evidence="10" id="KW-1185">Reference proteome</keyword>
<dbReference type="Gene3D" id="1.20.5.100">
    <property type="entry name" value="Cytochrome c1, transmembrane anchor, C-terminal"/>
    <property type="match status" value="1"/>
</dbReference>
<dbReference type="InterPro" id="IPR014026">
    <property type="entry name" value="UDP-Glc/GDP-Man_DH_dimer"/>
</dbReference>
<dbReference type="Pfam" id="PF00984">
    <property type="entry name" value="UDPG_MGDP_dh"/>
    <property type="match status" value="1"/>
</dbReference>
<comment type="caution">
    <text evidence="9">The sequence shown here is derived from an EMBL/GenBank/DDBJ whole genome shotgun (WGS) entry which is preliminary data.</text>
</comment>
<keyword evidence="5 7" id="KW-0520">NAD</keyword>
<proteinExistence type="inferred from homology"/>
<dbReference type="Pfam" id="PF03721">
    <property type="entry name" value="UDPG_MGDP_dh_N"/>
    <property type="match status" value="1"/>
</dbReference>
<evidence type="ECO:0000256" key="3">
    <source>
        <dbReference type="ARBA" id="ARBA00012954"/>
    </source>
</evidence>
<dbReference type="SMART" id="SM00984">
    <property type="entry name" value="UDPG_MGDP_dh_C"/>
    <property type="match status" value="1"/>
</dbReference>
<dbReference type="InterPro" id="IPR014027">
    <property type="entry name" value="UDP-Glc/GDP-Man_DH_C"/>
</dbReference>
<evidence type="ECO:0000313" key="9">
    <source>
        <dbReference type="EMBL" id="MFC5649854.1"/>
    </source>
</evidence>
<dbReference type="SUPFAM" id="SSF48179">
    <property type="entry name" value="6-phosphogluconate dehydrogenase C-terminal domain-like"/>
    <property type="match status" value="1"/>
</dbReference>
<comment type="pathway">
    <text evidence="1">Nucleotide-sugar biosynthesis; UDP-alpha-D-glucuronate biosynthesis; UDP-alpha-D-glucuronate from UDP-alpha-D-glucose: step 1/1.</text>
</comment>
<organism evidence="9 10">
    <name type="scientific">Paenibacillus solisilvae</name>
    <dbReference type="NCBI Taxonomy" id="2486751"/>
    <lineage>
        <taxon>Bacteria</taxon>
        <taxon>Bacillati</taxon>
        <taxon>Bacillota</taxon>
        <taxon>Bacilli</taxon>
        <taxon>Bacillales</taxon>
        <taxon>Paenibacillaceae</taxon>
        <taxon>Paenibacillus</taxon>
    </lineage>
</organism>
<dbReference type="InterPro" id="IPR008927">
    <property type="entry name" value="6-PGluconate_DH-like_C_sf"/>
</dbReference>
<dbReference type="InterPro" id="IPR036220">
    <property type="entry name" value="UDP-Glc/GDP-Man_DH_C_sf"/>
</dbReference>
<dbReference type="GO" id="GO:0016491">
    <property type="term" value="F:oxidoreductase activity"/>
    <property type="evidence" value="ECO:0007669"/>
    <property type="project" value="UniProtKB-KW"/>
</dbReference>
<evidence type="ECO:0000256" key="5">
    <source>
        <dbReference type="ARBA" id="ARBA00023027"/>
    </source>
</evidence>
<dbReference type="InterPro" id="IPR017476">
    <property type="entry name" value="UDP-Glc/GDP-Man"/>
</dbReference>
<dbReference type="InterPro" id="IPR028357">
    <property type="entry name" value="UDPglc_DH_bac"/>
</dbReference>
<accession>A0ABW0VYL7</accession>
<reference evidence="10" key="1">
    <citation type="journal article" date="2019" name="Int. J. Syst. Evol. Microbiol.">
        <title>The Global Catalogue of Microorganisms (GCM) 10K type strain sequencing project: providing services to taxonomists for standard genome sequencing and annotation.</title>
        <authorList>
            <consortium name="The Broad Institute Genomics Platform"/>
            <consortium name="The Broad Institute Genome Sequencing Center for Infectious Disease"/>
            <person name="Wu L."/>
            <person name="Ma J."/>
        </authorList>
    </citation>
    <scope>NUCLEOTIDE SEQUENCE [LARGE SCALE GENOMIC DNA]</scope>
    <source>
        <strain evidence="10">CGMCC 1.3240</strain>
    </source>
</reference>
<sequence>MNISVIGTGYVGLVSGVCYSELGNNVSCVDKDPFKIEILRNGRVPIYEPGLQPLLNSNAAQGRLKFTIDTVEAVAEADLIIIAVGTPPLPNGEADMQYIEAAAKEIAQAMNGYKVVCVKSTVPVGTNERVRAIIATHYSGQFDVASLPEFLREGTAVKDTLHPDRIVIGAESERAAQLLKELHIPFTNEIVVTDIRSAEMIKYASNAFLATKISFINEIANICEKVGADVIEVAKGMGLDRRIGASFLRAGIGYGGSCFPKDTKALIQIAGNVEYDFKLLKAVVEVNRHQRFGVLDKLFQALDNVYGKTIGIWGLSFKPETDDVREAPALEIIDRLIELGAKVKVYDPKGMESFRRMYDHPSITWCEAAMDVAQGSEALCLLTEWSEFVTADLAQVEAALARPVLIDGRNVFSLDQIRNTGLAYYPVGRPVFHNKSQYSQEVI</sequence>
<evidence type="ECO:0000256" key="4">
    <source>
        <dbReference type="ARBA" id="ARBA00023002"/>
    </source>
</evidence>
<dbReference type="SUPFAM" id="SSF51735">
    <property type="entry name" value="NAD(P)-binding Rossmann-fold domains"/>
    <property type="match status" value="1"/>
</dbReference>
<name>A0ABW0VYL7_9BACL</name>
<evidence type="ECO:0000256" key="7">
    <source>
        <dbReference type="PIRNR" id="PIRNR000124"/>
    </source>
</evidence>
<gene>
    <name evidence="9" type="ORF">ACFPYJ_12115</name>
</gene>
<dbReference type="Pfam" id="PF03720">
    <property type="entry name" value="UDPG_MGDP_dh_C"/>
    <property type="match status" value="1"/>
</dbReference>
<keyword evidence="4 7" id="KW-0560">Oxidoreductase</keyword>
<dbReference type="Proteomes" id="UP001596047">
    <property type="component" value="Unassembled WGS sequence"/>
</dbReference>
<protein>
    <recommendedName>
        <fullName evidence="3 7">UDP-glucose 6-dehydrogenase</fullName>
        <ecNumber evidence="3 7">1.1.1.22</ecNumber>
    </recommendedName>
</protein>
<comment type="similarity">
    <text evidence="2 7">Belongs to the UDP-glucose/GDP-mannose dehydrogenase family.</text>
</comment>
<dbReference type="PANTHER" id="PTHR43750">
    <property type="entry name" value="UDP-GLUCOSE 6-DEHYDROGENASE TUAD"/>
    <property type="match status" value="1"/>
</dbReference>
<dbReference type="PIRSF" id="PIRSF000124">
    <property type="entry name" value="UDPglc_GDPman_dh"/>
    <property type="match status" value="1"/>
</dbReference>
<feature type="domain" description="UDP-glucose/GDP-mannose dehydrogenase C-terminal" evidence="8">
    <location>
        <begin position="311"/>
        <end position="414"/>
    </location>
</feature>
<dbReference type="PANTHER" id="PTHR43750:SF3">
    <property type="entry name" value="UDP-GLUCOSE 6-DEHYDROGENASE TUAD"/>
    <property type="match status" value="1"/>
</dbReference>